<evidence type="ECO:0000256" key="1">
    <source>
        <dbReference type="ARBA" id="ARBA00000822"/>
    </source>
</evidence>
<keyword evidence="13 20" id="KW-0326">Glycosidase</keyword>
<dbReference type="InterPro" id="IPR000757">
    <property type="entry name" value="Beta-glucanase-like"/>
</dbReference>
<dbReference type="InterPro" id="IPR017168">
    <property type="entry name" value="CHR-like"/>
</dbReference>
<proteinExistence type="inferred from homology"/>
<evidence type="ECO:0000256" key="2">
    <source>
        <dbReference type="ARBA" id="ARBA00004196"/>
    </source>
</evidence>
<keyword evidence="12" id="KW-0449">Lipoprotein</keyword>
<sequence length="397" mass="41633">MFSKMISTTAVVLAASQLVSAQTYTSCNPMEKTCPDDAALGTTYEGDFTKGKADLFDEAIGTSLSFDDSLGAVFTINKETDAPTISANKYIFFGKIDITLRACTGQGVVTSFVLQSDDLDEIDWEWLGGDTTQVQTNYFGKGDTTTYDRGAYHPVSNPQSDFHTYTIDWTSEYVKWFVDGNLVRTLLYSDAKDGTRFPQTPMQIKLGTWVAGRKDAANGTVEWAGGYTNFDDAPFNAYYKSISIQDYSNGVEGAKFYSWSDGSDGSYQSIKVLTDAADANTGSSTSSAASSSNTGTASSSGDSSTKSGDSSKTTMSTATITSAGGLTLATGGSDTNVTLSATGTETIATTATGTFVSSTASSTNAATTSAPAGSGAMKQGMNFVLLGASAFLGYLIL</sequence>
<evidence type="ECO:0000256" key="15">
    <source>
        <dbReference type="ARBA" id="ARBA00038074"/>
    </source>
</evidence>
<evidence type="ECO:0000256" key="11">
    <source>
        <dbReference type="ARBA" id="ARBA00023180"/>
    </source>
</evidence>
<keyword evidence="6" id="KW-0808">Transferase</keyword>
<keyword evidence="8 16" id="KW-0378">Hydrolase</keyword>
<dbReference type="Pfam" id="PF00722">
    <property type="entry name" value="Glyco_hydro_16"/>
    <property type="match status" value="1"/>
</dbReference>
<dbReference type="PANTHER" id="PTHR10963">
    <property type="entry name" value="GLYCOSYL HYDROLASE-RELATED"/>
    <property type="match status" value="1"/>
</dbReference>
<evidence type="ECO:0000256" key="12">
    <source>
        <dbReference type="ARBA" id="ARBA00023288"/>
    </source>
</evidence>
<keyword evidence="5" id="KW-0328">Glycosyltransferase</keyword>
<evidence type="ECO:0000256" key="7">
    <source>
        <dbReference type="ARBA" id="ARBA00022729"/>
    </source>
</evidence>
<reference evidence="20 21" key="1">
    <citation type="submission" date="2024-02" db="EMBL/GenBank/DDBJ databases">
        <title>First draft genome assembly of two strains of Seiridium cardinale.</title>
        <authorList>
            <person name="Emiliani G."/>
            <person name="Scali E."/>
        </authorList>
    </citation>
    <scope>NUCLEOTIDE SEQUENCE [LARGE SCALE GENOMIC DNA]</scope>
    <source>
        <strain evidence="20 21">BM-138-000479</strain>
    </source>
</reference>
<keyword evidence="7 18" id="KW-0732">Signal</keyword>
<evidence type="ECO:0000256" key="8">
    <source>
        <dbReference type="ARBA" id="ARBA00022801"/>
    </source>
</evidence>
<name>A0ABR2XGD9_9PEZI</name>
<evidence type="ECO:0000256" key="18">
    <source>
        <dbReference type="SAM" id="SignalP"/>
    </source>
</evidence>
<comment type="catalytic activity">
    <reaction evidence="1">
        <text>Random endo-hydrolysis of N-acetyl-beta-D-glucosaminide (1-&gt;4)-beta-linkages in chitin and chitodextrins.</text>
        <dbReference type="EC" id="3.2.1.14"/>
    </reaction>
</comment>
<keyword evidence="10" id="KW-1015">Disulfide bond</keyword>
<dbReference type="Proteomes" id="UP001465668">
    <property type="component" value="Unassembled WGS sequence"/>
</dbReference>
<dbReference type="Gene3D" id="2.60.120.200">
    <property type="match status" value="1"/>
</dbReference>
<evidence type="ECO:0000256" key="4">
    <source>
        <dbReference type="ARBA" id="ARBA00022622"/>
    </source>
</evidence>
<evidence type="ECO:0000256" key="3">
    <source>
        <dbReference type="ARBA" id="ARBA00004589"/>
    </source>
</evidence>
<comment type="caution">
    <text evidence="20">The sequence shown here is derived from an EMBL/GenBank/DDBJ whole genome shotgun (WGS) entry which is preliminary data.</text>
</comment>
<gene>
    <name evidence="20" type="ORF">SCAR479_10393</name>
</gene>
<organism evidence="20 21">
    <name type="scientific">Seiridium cardinale</name>
    <dbReference type="NCBI Taxonomy" id="138064"/>
    <lineage>
        <taxon>Eukaryota</taxon>
        <taxon>Fungi</taxon>
        <taxon>Dikarya</taxon>
        <taxon>Ascomycota</taxon>
        <taxon>Pezizomycotina</taxon>
        <taxon>Sordariomycetes</taxon>
        <taxon>Xylariomycetidae</taxon>
        <taxon>Amphisphaeriales</taxon>
        <taxon>Sporocadaceae</taxon>
        <taxon>Seiridium</taxon>
    </lineage>
</organism>
<dbReference type="SUPFAM" id="SSF49899">
    <property type="entry name" value="Concanavalin A-like lectins/glucanases"/>
    <property type="match status" value="1"/>
</dbReference>
<keyword evidence="4" id="KW-0336">GPI-anchor</keyword>
<evidence type="ECO:0000256" key="13">
    <source>
        <dbReference type="ARBA" id="ARBA00023295"/>
    </source>
</evidence>
<comment type="subcellular location">
    <subcellularLocation>
        <location evidence="2">Cell envelope</location>
    </subcellularLocation>
    <subcellularLocation>
        <location evidence="3">Membrane</location>
        <topology evidence="3">Lipid-anchor</topology>
        <topology evidence="3">GPI-anchor</topology>
    </subcellularLocation>
</comment>
<dbReference type="GO" id="GO:0016798">
    <property type="term" value="F:hydrolase activity, acting on glycosyl bonds"/>
    <property type="evidence" value="ECO:0007669"/>
    <property type="project" value="UniProtKB-KW"/>
</dbReference>
<keyword evidence="11" id="KW-0325">Glycoprotein</keyword>
<evidence type="ECO:0000313" key="20">
    <source>
        <dbReference type="EMBL" id="KAK9772883.1"/>
    </source>
</evidence>
<comment type="similarity">
    <text evidence="15">Belongs to the glycosyl hydrolase 16 family. CRH1 subfamily.</text>
</comment>
<evidence type="ECO:0000256" key="6">
    <source>
        <dbReference type="ARBA" id="ARBA00022679"/>
    </source>
</evidence>
<dbReference type="PIRSF" id="PIRSF037299">
    <property type="entry name" value="Glycosidase_CRH1_prd"/>
    <property type="match status" value="1"/>
</dbReference>
<evidence type="ECO:0000256" key="9">
    <source>
        <dbReference type="ARBA" id="ARBA00023136"/>
    </source>
</evidence>
<evidence type="ECO:0000256" key="14">
    <source>
        <dbReference type="ARBA" id="ARBA00023316"/>
    </source>
</evidence>
<keyword evidence="9 16" id="KW-0472">Membrane</keyword>
<dbReference type="EC" id="3.2.-.-" evidence="16"/>
<protein>
    <recommendedName>
        <fullName evidence="16">Crh-like protein</fullName>
        <ecNumber evidence="16">3.2.-.-</ecNumber>
    </recommendedName>
</protein>
<feature type="domain" description="GH16" evidence="19">
    <location>
        <begin position="42"/>
        <end position="232"/>
    </location>
</feature>
<evidence type="ECO:0000256" key="10">
    <source>
        <dbReference type="ARBA" id="ARBA00023157"/>
    </source>
</evidence>
<dbReference type="InterPro" id="IPR050546">
    <property type="entry name" value="Glycosyl_Hydrlase_16"/>
</dbReference>
<evidence type="ECO:0000313" key="21">
    <source>
        <dbReference type="Proteomes" id="UP001465668"/>
    </source>
</evidence>
<dbReference type="EMBL" id="JARVKM010000056">
    <property type="protein sequence ID" value="KAK9772883.1"/>
    <property type="molecule type" value="Genomic_DNA"/>
</dbReference>
<keyword evidence="14" id="KW-0961">Cell wall biogenesis/degradation</keyword>
<dbReference type="InterPro" id="IPR013320">
    <property type="entry name" value="ConA-like_dom_sf"/>
</dbReference>
<evidence type="ECO:0000256" key="5">
    <source>
        <dbReference type="ARBA" id="ARBA00022676"/>
    </source>
</evidence>
<dbReference type="PANTHER" id="PTHR10963:SF68">
    <property type="entry name" value="GLYCOSIDASE CRH1-RELATED"/>
    <property type="match status" value="1"/>
</dbReference>
<dbReference type="CDD" id="cd02183">
    <property type="entry name" value="GH16_fungal_CRH1_transglycosylase"/>
    <property type="match status" value="1"/>
</dbReference>
<accession>A0ABR2XGD9</accession>
<feature type="chain" id="PRO_5045795323" description="Crh-like protein" evidence="18">
    <location>
        <begin position="22"/>
        <end position="397"/>
    </location>
</feature>
<evidence type="ECO:0000256" key="16">
    <source>
        <dbReference type="PIRNR" id="PIRNR037299"/>
    </source>
</evidence>
<keyword evidence="21" id="KW-1185">Reference proteome</keyword>
<evidence type="ECO:0000259" key="19">
    <source>
        <dbReference type="PROSITE" id="PS51762"/>
    </source>
</evidence>
<dbReference type="PROSITE" id="PS51762">
    <property type="entry name" value="GH16_2"/>
    <property type="match status" value="1"/>
</dbReference>
<feature type="region of interest" description="Disordered" evidence="17">
    <location>
        <begin position="281"/>
        <end position="314"/>
    </location>
</feature>
<feature type="signal peptide" evidence="18">
    <location>
        <begin position="1"/>
        <end position="21"/>
    </location>
</feature>
<evidence type="ECO:0000256" key="17">
    <source>
        <dbReference type="SAM" id="MobiDB-lite"/>
    </source>
</evidence>